<dbReference type="RefSeq" id="XP_007401591.1">
    <property type="nucleotide sequence ID" value="XM_007401529.1"/>
</dbReference>
<feature type="compositionally biased region" description="Low complexity" evidence="1">
    <location>
        <begin position="643"/>
        <end position="667"/>
    </location>
</feature>
<dbReference type="GeneID" id="18918999"/>
<feature type="compositionally biased region" description="Basic residues" evidence="1">
    <location>
        <begin position="792"/>
        <end position="802"/>
    </location>
</feature>
<name>K5VEE6_PHACS</name>
<sequence>MTPQVIDTLLSSGAHISRYLVQCAMHHYYRTAQVPFIKTLWVRSMSLDVFTYFQMAAVRLFGNVPFGKGDDDGAIMEAAIKDSRFPVEQRKVKLESLQEILEKYKFIPFCHRDAMMANFPLVLAIEPSLLPYAQANGFTMDHKYRNFVFRKMFEKPAATFEERTEEIVNNVRELSRLNARMYVSRTVAAEICMEAKQNETAYNALKRLNKEGLLKFDLALVVEDLIKTFSRTRSITFPHLFCVLRQLFQDFPSNDRNVRLVLLLQVFLSESTFTIGPPMGDNPPRNYVDNCAEKIQAINLDPVQRSDLVEVLASKFAPDRFRGVLEYGRVALSMSKAEIEELVQEVAFRCLEVGCKGRMLQRLVELYPSLDDAIRVQVLRKFKLDVGDLPPCHDTRACMMYEAPLCQDFVMPRMSLSERVAELRHQGLGGIQALSIVDAENSLLNEEGRGGLHLRDERDDDDLGRIGQDTLSTMIRKDELGPTRGRRRIYDAYHHYEDMTGGKLTYPADNMMVGKWIRMHYGLRSAVTAVFMIHAILNTNPMVVQPYVSHDQPEPSAHRVPLTLKHFKLLARLGRAPPLAMIDDIEHGTDFYFSEEDYLTLEDLSATPSKKGLKRRYSRASIKIRIAPEVQAEQDTSVTTLRTAEPSSSQPSSSSTKRPRRSAASSTKQYVVPDSDDDMILDDTDKIVVESNRPSKPRKVETSLQKWVKHLTALLQAEQRKVKEQKKLLRAATAPGTKIRVVKNEFVKSMSTALVRLRKVEREKRILLYGIDVPDEEPSSSEEDEYHDRMARPPKRRKIRAE</sequence>
<dbReference type="STRING" id="650164.K5VEE6"/>
<evidence type="ECO:0000256" key="1">
    <source>
        <dbReference type="SAM" id="MobiDB-lite"/>
    </source>
</evidence>
<feature type="region of interest" description="Disordered" evidence="1">
    <location>
        <begin position="774"/>
        <end position="802"/>
    </location>
</feature>
<protein>
    <submittedName>
        <fullName evidence="2">Uncharacterized protein</fullName>
    </submittedName>
</protein>
<feature type="region of interest" description="Disordered" evidence="1">
    <location>
        <begin position="633"/>
        <end position="679"/>
    </location>
</feature>
<dbReference type="InParanoid" id="K5VEE6"/>
<accession>K5VEE6</accession>
<dbReference type="Proteomes" id="UP000008370">
    <property type="component" value="Unassembled WGS sequence"/>
</dbReference>
<feature type="compositionally biased region" description="Polar residues" evidence="1">
    <location>
        <begin position="633"/>
        <end position="642"/>
    </location>
</feature>
<dbReference type="OrthoDB" id="270318at2759"/>
<feature type="compositionally biased region" description="Acidic residues" evidence="1">
    <location>
        <begin position="774"/>
        <end position="785"/>
    </location>
</feature>
<evidence type="ECO:0000313" key="2">
    <source>
        <dbReference type="EMBL" id="EKM49523.1"/>
    </source>
</evidence>
<dbReference type="HOGENOM" id="CLU_021749_0_0_1"/>
<proteinExistence type="predicted"/>
<reference evidence="2 3" key="1">
    <citation type="journal article" date="2012" name="BMC Genomics">
        <title>Comparative genomics of the white-rot fungi, Phanerochaete carnosa and P. chrysosporium, to elucidate the genetic basis of the distinct wood types they colonize.</title>
        <authorList>
            <person name="Suzuki H."/>
            <person name="MacDonald J."/>
            <person name="Syed K."/>
            <person name="Salamov A."/>
            <person name="Hori C."/>
            <person name="Aerts A."/>
            <person name="Henrissat B."/>
            <person name="Wiebenga A."/>
            <person name="vanKuyk P.A."/>
            <person name="Barry K."/>
            <person name="Lindquist E."/>
            <person name="LaButti K."/>
            <person name="Lapidus A."/>
            <person name="Lucas S."/>
            <person name="Coutinho P."/>
            <person name="Gong Y."/>
            <person name="Samejima M."/>
            <person name="Mahadevan R."/>
            <person name="Abou-Zaid M."/>
            <person name="de Vries R.P."/>
            <person name="Igarashi K."/>
            <person name="Yadav J.S."/>
            <person name="Grigoriev I.V."/>
            <person name="Master E.R."/>
        </authorList>
    </citation>
    <scope>NUCLEOTIDE SEQUENCE [LARGE SCALE GENOMIC DNA]</scope>
    <source>
        <strain evidence="2 3">HHB-10118-sp</strain>
    </source>
</reference>
<dbReference type="KEGG" id="pco:PHACADRAFT_265050"/>
<keyword evidence="3" id="KW-1185">Reference proteome</keyword>
<dbReference type="AlphaFoldDB" id="K5VEE6"/>
<dbReference type="EMBL" id="JH930480">
    <property type="protein sequence ID" value="EKM49523.1"/>
    <property type="molecule type" value="Genomic_DNA"/>
</dbReference>
<gene>
    <name evidence="2" type="ORF">PHACADRAFT_265050</name>
</gene>
<organism evidence="2 3">
    <name type="scientific">Phanerochaete carnosa (strain HHB-10118-sp)</name>
    <name type="common">White-rot fungus</name>
    <name type="synonym">Peniophora carnosa</name>
    <dbReference type="NCBI Taxonomy" id="650164"/>
    <lineage>
        <taxon>Eukaryota</taxon>
        <taxon>Fungi</taxon>
        <taxon>Dikarya</taxon>
        <taxon>Basidiomycota</taxon>
        <taxon>Agaricomycotina</taxon>
        <taxon>Agaricomycetes</taxon>
        <taxon>Polyporales</taxon>
        <taxon>Phanerochaetaceae</taxon>
        <taxon>Phanerochaete</taxon>
    </lineage>
</organism>
<evidence type="ECO:0000313" key="3">
    <source>
        <dbReference type="Proteomes" id="UP000008370"/>
    </source>
</evidence>